<dbReference type="InterPro" id="IPR013083">
    <property type="entry name" value="Znf_RING/FYVE/PHD"/>
</dbReference>
<organism evidence="7 8">
    <name type="scientific">Triparma columacea</name>
    <dbReference type="NCBI Taxonomy" id="722753"/>
    <lineage>
        <taxon>Eukaryota</taxon>
        <taxon>Sar</taxon>
        <taxon>Stramenopiles</taxon>
        <taxon>Ochrophyta</taxon>
        <taxon>Bolidophyceae</taxon>
        <taxon>Parmales</taxon>
        <taxon>Triparmaceae</taxon>
        <taxon>Triparma</taxon>
    </lineage>
</organism>
<gene>
    <name evidence="7" type="ORF">TrCOL_g12357</name>
</gene>
<dbReference type="EMBL" id="BRYA01000382">
    <property type="protein sequence ID" value="GMI48251.1"/>
    <property type="molecule type" value="Genomic_DNA"/>
</dbReference>
<evidence type="ECO:0000256" key="5">
    <source>
        <dbReference type="SAM" id="MobiDB-lite"/>
    </source>
</evidence>
<dbReference type="Pfam" id="PF00097">
    <property type="entry name" value="zf-C3HC4"/>
    <property type="match status" value="1"/>
</dbReference>
<evidence type="ECO:0000313" key="7">
    <source>
        <dbReference type="EMBL" id="GMI48251.1"/>
    </source>
</evidence>
<evidence type="ECO:0000259" key="6">
    <source>
        <dbReference type="PROSITE" id="PS50089"/>
    </source>
</evidence>
<keyword evidence="2 4" id="KW-0863">Zinc-finger</keyword>
<dbReference type="SUPFAM" id="SSF57850">
    <property type="entry name" value="RING/U-box"/>
    <property type="match status" value="1"/>
</dbReference>
<feature type="region of interest" description="Disordered" evidence="5">
    <location>
        <begin position="312"/>
        <end position="336"/>
    </location>
</feature>
<evidence type="ECO:0000256" key="4">
    <source>
        <dbReference type="PROSITE-ProRule" id="PRU00175"/>
    </source>
</evidence>
<dbReference type="PROSITE" id="PS50089">
    <property type="entry name" value="ZF_RING_2"/>
    <property type="match status" value="1"/>
</dbReference>
<dbReference type="OrthoDB" id="8062037at2759"/>
<evidence type="ECO:0000256" key="1">
    <source>
        <dbReference type="ARBA" id="ARBA00022723"/>
    </source>
</evidence>
<feature type="compositionally biased region" description="Acidic residues" evidence="5">
    <location>
        <begin position="442"/>
        <end position="458"/>
    </location>
</feature>
<dbReference type="PANTHER" id="PTHR45969">
    <property type="entry name" value="RING ZINC FINGER PROTEIN-RELATED"/>
    <property type="match status" value="1"/>
</dbReference>
<dbReference type="SMART" id="SM00184">
    <property type="entry name" value="RING"/>
    <property type="match status" value="1"/>
</dbReference>
<dbReference type="Proteomes" id="UP001165065">
    <property type="component" value="Unassembled WGS sequence"/>
</dbReference>
<feature type="region of interest" description="Disordered" evidence="5">
    <location>
        <begin position="439"/>
        <end position="458"/>
    </location>
</feature>
<evidence type="ECO:0000313" key="8">
    <source>
        <dbReference type="Proteomes" id="UP001165065"/>
    </source>
</evidence>
<dbReference type="GO" id="GO:0008270">
    <property type="term" value="F:zinc ion binding"/>
    <property type="evidence" value="ECO:0007669"/>
    <property type="project" value="UniProtKB-KW"/>
</dbReference>
<dbReference type="GO" id="GO:0061630">
    <property type="term" value="F:ubiquitin protein ligase activity"/>
    <property type="evidence" value="ECO:0007669"/>
    <property type="project" value="TreeGrafter"/>
</dbReference>
<protein>
    <recommendedName>
        <fullName evidence="6">RING-type domain-containing protein</fullName>
    </recommendedName>
</protein>
<dbReference type="PANTHER" id="PTHR45969:SF69">
    <property type="entry name" value="FINGER DOMAIN PROTEIN, PUTATIVE (AFU_ORTHOLOGUE AFUA_3G12190)-RELATED"/>
    <property type="match status" value="1"/>
</dbReference>
<dbReference type="InterPro" id="IPR001841">
    <property type="entry name" value="Znf_RING"/>
</dbReference>
<dbReference type="AlphaFoldDB" id="A0A9W7LFQ4"/>
<keyword evidence="8" id="KW-1185">Reference proteome</keyword>
<feature type="domain" description="RING-type" evidence="6">
    <location>
        <begin position="253"/>
        <end position="305"/>
    </location>
</feature>
<keyword evidence="1" id="KW-0479">Metal-binding</keyword>
<keyword evidence="3" id="KW-0862">Zinc</keyword>
<reference evidence="8" key="1">
    <citation type="journal article" date="2023" name="Commun. Biol.">
        <title>Genome analysis of Parmales, the sister group of diatoms, reveals the evolutionary specialization of diatoms from phago-mixotrophs to photoautotrophs.</title>
        <authorList>
            <person name="Ban H."/>
            <person name="Sato S."/>
            <person name="Yoshikawa S."/>
            <person name="Yamada K."/>
            <person name="Nakamura Y."/>
            <person name="Ichinomiya M."/>
            <person name="Sato N."/>
            <person name="Blanc-Mathieu R."/>
            <person name="Endo H."/>
            <person name="Kuwata A."/>
            <person name="Ogata H."/>
        </authorList>
    </citation>
    <scope>NUCLEOTIDE SEQUENCE [LARGE SCALE GENOMIC DNA]</scope>
</reference>
<evidence type="ECO:0000256" key="2">
    <source>
        <dbReference type="ARBA" id="ARBA00022771"/>
    </source>
</evidence>
<proteinExistence type="predicted"/>
<name>A0A9W7LFQ4_9STRA</name>
<evidence type="ECO:0000256" key="3">
    <source>
        <dbReference type="ARBA" id="ARBA00022833"/>
    </source>
</evidence>
<dbReference type="InterPro" id="IPR018957">
    <property type="entry name" value="Znf_C3HC4_RING-type"/>
</dbReference>
<dbReference type="Gene3D" id="3.30.40.10">
    <property type="entry name" value="Zinc/RING finger domain, C3HC4 (zinc finger)"/>
    <property type="match status" value="1"/>
</dbReference>
<dbReference type="GO" id="GO:0016567">
    <property type="term" value="P:protein ubiquitination"/>
    <property type="evidence" value="ECO:0007669"/>
    <property type="project" value="TreeGrafter"/>
</dbReference>
<comment type="caution">
    <text evidence="7">The sequence shown here is derived from an EMBL/GenBank/DDBJ whole genome shotgun (WGS) entry which is preliminary data.</text>
</comment>
<accession>A0A9W7LFQ4</accession>
<sequence length="458" mass="50465">MSVNRRSPYLGYFNAAPPQLIHVLHDGITNPYIPYFRHAPNQLKSPIKRPKDLVLPTLAQFNVDNEDAHNNVHNNAQNNDDELLQRPQTPTWLDSTVSNLVEARERHNDLSSSQTSIASSTTQYSDYDYSASYIITSLSIRRYTTMGSKWNTLLGLFEAVSEAPQCTRPASFTSQIDRLMYEQYSERHLPLPKESDVGNMLRVASDDSISEAPTPPPLSSFDADPTLHKEMMEAEDGELAESWEIVPDDLALCTICLSCLSPPCSSHENLTLPCGHSFHRGCISTWLGGTRSSKECWTNRCPTCNVTLELDSRGEEKGGEGGENDGGDGEDKGNELLEESVDPNDIIDGMQNEMLSLALELDGPLCSPMGMGSSSGQMICSGLITPPPSPVHSFLPHTQGNAVFGGAFSFDDDDVGNPLEKSSTMPISVFRAVEEYRRLREEDEASESELSEVSDDYS</sequence>